<dbReference type="EMBL" id="DVNB01000010">
    <property type="protein sequence ID" value="HIU56326.1"/>
    <property type="molecule type" value="Genomic_DNA"/>
</dbReference>
<reference evidence="2" key="1">
    <citation type="submission" date="2020-10" db="EMBL/GenBank/DDBJ databases">
        <authorList>
            <person name="Gilroy R."/>
        </authorList>
    </citation>
    <scope>NUCLEOTIDE SEQUENCE</scope>
    <source>
        <strain evidence="2">USAMLcec3-3695</strain>
    </source>
</reference>
<gene>
    <name evidence="2" type="ORF">IAA61_00770</name>
</gene>
<evidence type="ECO:0000313" key="3">
    <source>
        <dbReference type="Proteomes" id="UP000824109"/>
    </source>
</evidence>
<feature type="signal peptide" evidence="1">
    <location>
        <begin position="1"/>
        <end position="24"/>
    </location>
</feature>
<evidence type="ECO:0000313" key="2">
    <source>
        <dbReference type="EMBL" id="HIU56326.1"/>
    </source>
</evidence>
<accession>A0A9D1M9U1</accession>
<proteinExistence type="predicted"/>
<comment type="caution">
    <text evidence="2">The sequence shown here is derived from an EMBL/GenBank/DDBJ whole genome shotgun (WGS) entry which is preliminary data.</text>
</comment>
<evidence type="ECO:0000256" key="1">
    <source>
        <dbReference type="SAM" id="SignalP"/>
    </source>
</evidence>
<name>A0A9D1M9U1_9FIRM</name>
<reference evidence="2" key="2">
    <citation type="journal article" date="2021" name="PeerJ">
        <title>Extensive microbial diversity within the chicken gut microbiome revealed by metagenomics and culture.</title>
        <authorList>
            <person name="Gilroy R."/>
            <person name="Ravi A."/>
            <person name="Getino M."/>
            <person name="Pursley I."/>
            <person name="Horton D.L."/>
            <person name="Alikhan N.F."/>
            <person name="Baker D."/>
            <person name="Gharbi K."/>
            <person name="Hall N."/>
            <person name="Watson M."/>
            <person name="Adriaenssens E.M."/>
            <person name="Foster-Nyarko E."/>
            <person name="Jarju S."/>
            <person name="Secka A."/>
            <person name="Antonio M."/>
            <person name="Oren A."/>
            <person name="Chaudhuri R.R."/>
            <person name="La Ragione R."/>
            <person name="Hildebrand F."/>
            <person name="Pallen M.J."/>
        </authorList>
    </citation>
    <scope>NUCLEOTIDE SEQUENCE</scope>
    <source>
        <strain evidence="2">USAMLcec3-3695</strain>
    </source>
</reference>
<keyword evidence="1" id="KW-0732">Signal</keyword>
<dbReference type="Proteomes" id="UP000824109">
    <property type="component" value="Unassembled WGS sequence"/>
</dbReference>
<feature type="chain" id="PRO_5039688614" evidence="1">
    <location>
        <begin position="25"/>
        <end position="776"/>
    </location>
</feature>
<protein>
    <submittedName>
        <fullName evidence="2">Uncharacterized protein</fullName>
    </submittedName>
</protein>
<dbReference type="AlphaFoldDB" id="A0A9D1M9U1"/>
<organism evidence="2 3">
    <name type="scientific">Candidatus Ornithomonoglobus merdipullorum</name>
    <dbReference type="NCBI Taxonomy" id="2840895"/>
    <lineage>
        <taxon>Bacteria</taxon>
        <taxon>Bacillati</taxon>
        <taxon>Bacillota</taxon>
        <taxon>Clostridia</taxon>
        <taxon>Candidatus Ornithomonoglobus</taxon>
    </lineage>
</organism>
<sequence length="776" mass="83224">MKKIISSVLAVSVIAASIAMPAMADYSGAGYDVVRTQLTYEDEGTVTNDIDGSNALRVTEATDIFTYPSNGGDCDVFANEFFMSFDFRFDTVDGAVPGVISVNRLDDNGRNGKTGPMFSYSDGQIRTQTGSSSYDDLGAVSPDTWYTVEMEGKMVVSDASVTFRLYGYEDGQKTLINEEQGLNLRQFYAGSANGRPNLMNASNVSIDNVTVISEYPDELVLTSTADSVKAGQTVVMDYTAQRLGAEVTKHPVTWSVYDAENVNPIDDGSVAISADGVLSADIASPSQTVTVRAEATFGENVLTGTKTIEVEAVDTTDEKFDAITIDGAAEVQAGTESTYTVTATKAGEDVTSALEDGDVVWSIYDSANLTQIYTGENAKVTLNNGVLSISDGVLPQTVTLRAASETGLVYGSYVVNIGFSDSQTEEVIFSTSFDTVDMMPSGSNKESSVDGTTAYMTTSDYTVWSVQNYTDYVLTELDVKFVNEGSGFTLMRRDGGKTNTSINYSGGNLATYSGVVLQNASQDKWYHIELLYSEDAADASCNVYEYDENGVLNEDSKVTSLAINMRNGAEYGQLRIANGTLVDNIKISMPVADDVTLTAPSENVFAGGTVQYSATATRNGLPIKNASGLQWEVLDAEGLPLIDGDITVSNTGLVTVGSMVQPQVVTVQVSTANGASDSRALNIQTTEIFKVTNLGINEEGTKIVRMYVDKNFFYNDDVTFIIAIKGSDGMLKGLEMVSGFGDRYVLGANEITVDMDLPDGFDPETDVVETMVWTTF</sequence>